<dbReference type="EMBL" id="HBEF01015027">
    <property type="protein sequence ID" value="CAD8337283.1"/>
    <property type="molecule type" value="Transcribed_RNA"/>
</dbReference>
<feature type="compositionally biased region" description="Polar residues" evidence="4">
    <location>
        <begin position="42"/>
        <end position="51"/>
    </location>
</feature>
<dbReference type="PANTHER" id="PTHR12681">
    <property type="entry name" value="ZINC FINGER-CONTAINING PROTEIN P48ZNF"/>
    <property type="match status" value="1"/>
</dbReference>
<dbReference type="PANTHER" id="PTHR12681:SF0">
    <property type="entry name" value="ZINC FINGER CCCH DOMAIN-CONTAINING PROTEIN 15"/>
    <property type="match status" value="1"/>
</dbReference>
<sequence>MPAKAKKGGNASKKTEQKKKNKIIEDRTFGLKNKNKSKKVQQHIQSVTKQVMSVDRRTRMEEEKRKQMRKDHKLRKKAEEAERNALFGEALLAVKKKKTTNQKDGKQEAKGRDGNDESAKKGTSRAMKMMYQMDAQEMEDRLKEDPNYVPTLEDEIESERQKKVAELKKSGQGTKVTPESFAAWKEKKRKRRAEEARKKVEAEFKKKKGGKGLAILSGRDLFEYKRELFDKDLEDGAADKQVDDVAAKVQSDLFLEGDDDDLDDLDDD</sequence>
<dbReference type="GO" id="GO:0002181">
    <property type="term" value="P:cytoplasmic translation"/>
    <property type="evidence" value="ECO:0007669"/>
    <property type="project" value="TreeGrafter"/>
</dbReference>
<accession>A0A6T6H7B8</accession>
<dbReference type="Pfam" id="PF16543">
    <property type="entry name" value="DFRP_C"/>
    <property type="match status" value="1"/>
</dbReference>
<feature type="domain" description="ZC3H15/TMA46 family C-terminal" evidence="5">
    <location>
        <begin position="151"/>
        <end position="241"/>
    </location>
</feature>
<dbReference type="GO" id="GO:0003729">
    <property type="term" value="F:mRNA binding"/>
    <property type="evidence" value="ECO:0007669"/>
    <property type="project" value="TreeGrafter"/>
</dbReference>
<feature type="compositionally biased region" description="Basic and acidic residues" evidence="4">
    <location>
        <begin position="158"/>
        <end position="169"/>
    </location>
</feature>
<protein>
    <recommendedName>
        <fullName evidence="5">ZC3H15/TMA46 family C-terminal domain-containing protein</fullName>
    </recommendedName>
</protein>
<dbReference type="GO" id="GO:0005829">
    <property type="term" value="C:cytosol"/>
    <property type="evidence" value="ECO:0007669"/>
    <property type="project" value="TreeGrafter"/>
</dbReference>
<dbReference type="Gene3D" id="6.20.400.10">
    <property type="match status" value="1"/>
</dbReference>
<evidence type="ECO:0000256" key="2">
    <source>
        <dbReference type="ARBA" id="ARBA00022771"/>
    </source>
</evidence>
<organism evidence="7">
    <name type="scientific">Craspedostauros australis</name>
    <dbReference type="NCBI Taxonomy" id="1486917"/>
    <lineage>
        <taxon>Eukaryota</taxon>
        <taxon>Sar</taxon>
        <taxon>Stramenopiles</taxon>
        <taxon>Ochrophyta</taxon>
        <taxon>Bacillariophyta</taxon>
        <taxon>Bacillariophyceae</taxon>
        <taxon>Bacillariophycidae</taxon>
        <taxon>Naviculales</taxon>
        <taxon>Naviculaceae</taxon>
        <taxon>Craspedostauros</taxon>
    </lineage>
</organism>
<evidence type="ECO:0000259" key="5">
    <source>
        <dbReference type="Pfam" id="PF16543"/>
    </source>
</evidence>
<evidence type="ECO:0000313" key="6">
    <source>
        <dbReference type="EMBL" id="CAD8337283.1"/>
    </source>
</evidence>
<evidence type="ECO:0000256" key="4">
    <source>
        <dbReference type="SAM" id="MobiDB-lite"/>
    </source>
</evidence>
<evidence type="ECO:0000256" key="1">
    <source>
        <dbReference type="ARBA" id="ARBA00022723"/>
    </source>
</evidence>
<evidence type="ECO:0000256" key="3">
    <source>
        <dbReference type="ARBA" id="ARBA00022833"/>
    </source>
</evidence>
<keyword evidence="1" id="KW-0479">Metal-binding</keyword>
<feature type="region of interest" description="Disordered" evidence="4">
    <location>
        <begin position="152"/>
        <end position="192"/>
    </location>
</feature>
<feature type="compositionally biased region" description="Basic and acidic residues" evidence="4">
    <location>
        <begin position="101"/>
        <end position="120"/>
    </location>
</feature>
<feature type="compositionally biased region" description="Basic and acidic residues" evidence="4">
    <location>
        <begin position="54"/>
        <end position="65"/>
    </location>
</feature>
<feature type="region of interest" description="Disordered" evidence="4">
    <location>
        <begin position="1"/>
        <end position="125"/>
    </location>
</feature>
<evidence type="ECO:0000313" key="7">
    <source>
        <dbReference type="EMBL" id="CAD8337284.1"/>
    </source>
</evidence>
<keyword evidence="2" id="KW-0863">Zinc-finger</keyword>
<dbReference type="InterPro" id="IPR032378">
    <property type="entry name" value="ZC3H15/TMA46_C"/>
</dbReference>
<gene>
    <name evidence="6" type="ORF">CAUS1442_LOCUS9411</name>
    <name evidence="7" type="ORF">CAUS1442_LOCUS9412</name>
</gene>
<dbReference type="AlphaFoldDB" id="A0A6T6H7B8"/>
<proteinExistence type="predicted"/>
<reference evidence="7" key="1">
    <citation type="submission" date="2021-01" db="EMBL/GenBank/DDBJ databases">
        <authorList>
            <person name="Corre E."/>
            <person name="Pelletier E."/>
            <person name="Niang G."/>
            <person name="Scheremetjew M."/>
            <person name="Finn R."/>
            <person name="Kale V."/>
            <person name="Holt S."/>
            <person name="Cochrane G."/>
            <person name="Meng A."/>
            <person name="Brown T."/>
            <person name="Cohen L."/>
        </authorList>
    </citation>
    <scope>NUCLEOTIDE SEQUENCE</scope>
    <source>
        <strain evidence="7">CCMP3328</strain>
    </source>
</reference>
<name>A0A6T6H7B8_9STRA</name>
<dbReference type="EMBL" id="HBEF01015028">
    <property type="protein sequence ID" value="CAD8337284.1"/>
    <property type="molecule type" value="Transcribed_RNA"/>
</dbReference>
<dbReference type="GO" id="GO:0008270">
    <property type="term" value="F:zinc ion binding"/>
    <property type="evidence" value="ECO:0007669"/>
    <property type="project" value="UniProtKB-KW"/>
</dbReference>
<keyword evidence="3" id="KW-0862">Zinc</keyword>
<feature type="compositionally biased region" description="Basic residues" evidence="4">
    <location>
        <begin position="66"/>
        <end position="76"/>
    </location>
</feature>